<dbReference type="Proteomes" id="UP000196573">
    <property type="component" value="Unassembled WGS sequence"/>
</dbReference>
<name>A0A1X7AJ18_9GAMM</name>
<keyword evidence="2" id="KW-1185">Reference proteome</keyword>
<dbReference type="EC" id="3.1.1.77" evidence="1"/>
<dbReference type="EMBL" id="FWPT01000004">
    <property type="protein sequence ID" value="SMA45245.1"/>
    <property type="molecule type" value="Genomic_DNA"/>
</dbReference>
<dbReference type="AlphaFoldDB" id="A0A1X7AJ18"/>
<organism evidence="1 2">
    <name type="scientific">Parendozoicomonas haliclonae</name>
    <dbReference type="NCBI Taxonomy" id="1960125"/>
    <lineage>
        <taxon>Bacteria</taxon>
        <taxon>Pseudomonadati</taxon>
        <taxon>Pseudomonadota</taxon>
        <taxon>Gammaproteobacteria</taxon>
        <taxon>Oceanospirillales</taxon>
        <taxon>Endozoicomonadaceae</taxon>
        <taxon>Parendozoicomonas</taxon>
    </lineage>
</organism>
<dbReference type="SUPFAM" id="SSF56925">
    <property type="entry name" value="OMPA-like"/>
    <property type="match status" value="1"/>
</dbReference>
<dbReference type="Gene3D" id="2.40.160.20">
    <property type="match status" value="1"/>
</dbReference>
<reference evidence="1 2" key="1">
    <citation type="submission" date="2017-03" db="EMBL/GenBank/DDBJ databases">
        <authorList>
            <person name="Afonso C.L."/>
            <person name="Miller P.J."/>
            <person name="Scott M.A."/>
            <person name="Spackman E."/>
            <person name="Goraichik I."/>
            <person name="Dimitrov K.M."/>
            <person name="Suarez D.L."/>
            <person name="Swayne D.E."/>
        </authorList>
    </citation>
    <scope>NUCLEOTIDE SEQUENCE [LARGE SCALE GENOMIC DNA]</scope>
    <source>
        <strain evidence="1">SB41UT1</strain>
    </source>
</reference>
<dbReference type="RefSeq" id="WP_087109158.1">
    <property type="nucleotide sequence ID" value="NZ_CBCSCN010000002.1"/>
</dbReference>
<dbReference type="Pfam" id="PF09411">
    <property type="entry name" value="PagL"/>
    <property type="match status" value="1"/>
</dbReference>
<gene>
    <name evidence="1" type="primary">pagL_2</name>
    <name evidence="1" type="ORF">EHSB41UT_01872</name>
</gene>
<dbReference type="InterPro" id="IPR011250">
    <property type="entry name" value="OMP/PagP_B-barrel"/>
</dbReference>
<proteinExistence type="predicted"/>
<accession>A0A1X7AJ18</accession>
<sequence length="199" mass="22538">MAQWIRAAVITLSATLFASSSYGEWIDGIIISGGEDFASKAELRSYRISVFKEWESKWFNDGDWYVGGYFDASLNRWNSRLSKRAQISKKGEDQITAVAFSPVFRITRKSPWFGSWTPFGEAGIGLAYQSGSMLRAKDEDPVDMGMKLQFEDRIGVGFTFGSRQQYQVILRAFHYSNAGLHSENDGFNLHEIAFGYSFK</sequence>
<evidence type="ECO:0000313" key="1">
    <source>
        <dbReference type="EMBL" id="SMA45245.1"/>
    </source>
</evidence>
<dbReference type="GO" id="GO:0050528">
    <property type="term" value="F:acyloxyacyl hydrolase activity"/>
    <property type="evidence" value="ECO:0007669"/>
    <property type="project" value="UniProtKB-EC"/>
</dbReference>
<keyword evidence="1" id="KW-0378">Hydrolase</keyword>
<evidence type="ECO:0000313" key="2">
    <source>
        <dbReference type="Proteomes" id="UP000196573"/>
    </source>
</evidence>
<dbReference type="InterPro" id="IPR018550">
    <property type="entry name" value="Lipid-A_deacylase-rel"/>
</dbReference>
<protein>
    <submittedName>
        <fullName evidence="1">Lipid A deacylase PagL</fullName>
        <ecNumber evidence="1">3.1.1.77</ecNumber>
    </submittedName>
</protein>
<dbReference type="OrthoDB" id="9797122at2"/>